<dbReference type="InterPro" id="IPR000215">
    <property type="entry name" value="Serpin_fam"/>
</dbReference>
<name>A0A1I2XN75_9FIRM</name>
<dbReference type="InterPro" id="IPR036186">
    <property type="entry name" value="Serpin_sf"/>
</dbReference>
<evidence type="ECO:0000259" key="3">
    <source>
        <dbReference type="SMART" id="SM00093"/>
    </source>
</evidence>
<dbReference type="InterPro" id="IPR042178">
    <property type="entry name" value="Serpin_sf_1"/>
</dbReference>
<accession>A0A1I2XN75</accession>
<keyword evidence="5" id="KW-1185">Reference proteome</keyword>
<dbReference type="Gene3D" id="3.30.497.10">
    <property type="entry name" value="Antithrombin, subunit I, domain 2"/>
    <property type="match status" value="1"/>
</dbReference>
<organism evidence="4 5">
    <name type="scientific">Desulfotruncus arcticus DSM 17038</name>
    <dbReference type="NCBI Taxonomy" id="1121424"/>
    <lineage>
        <taxon>Bacteria</taxon>
        <taxon>Bacillati</taxon>
        <taxon>Bacillota</taxon>
        <taxon>Clostridia</taxon>
        <taxon>Eubacteriales</taxon>
        <taxon>Desulfallaceae</taxon>
        <taxon>Desulfotruncus</taxon>
    </lineage>
</organism>
<comment type="similarity">
    <text evidence="1">Belongs to the serpin family.</text>
</comment>
<evidence type="ECO:0000313" key="5">
    <source>
        <dbReference type="Proteomes" id="UP000199337"/>
    </source>
</evidence>
<dbReference type="AlphaFoldDB" id="A0A1I2XN75"/>
<dbReference type="Gene3D" id="2.30.39.10">
    <property type="entry name" value="Alpha-1-antitrypsin, domain 1"/>
    <property type="match status" value="1"/>
</dbReference>
<sequence>MIPFHVKFTGIALVILFFITGCSKAATAVQFEKQAELKKIEKQSVSHEDKLYTACNTAGIQLLQKISAANEGKNTIFSPVSFAAVLAVLNNGAAGKTRYEINALINPEQLSPAELNEKYCHTINHLINTGYRENGNQTTVVELANSLWIQENLRVKDDFLNTSNTYYGTEAYNVNFKDNSTINAMNRWIEDKTYGRIQNHIIEFNPPPVMVVFNSLYFNGKWQNPFDQSKTQKEDFHLNNGDIAKVEMMNAEKRMQYYEDDQIQAGKFDYYGCSMLVILPKGDSGNYFSNLNYAEIRKADNNLENMKVKIKFPKFNFKQKNKLADYLKTMGLESAFDYKNADFTAIADRSDRFNLYISDISQECFINVDEEGTEAAALTSVLLAGSGMPRDNVPPEFYLNKPFIFVISDDRTGLILFAGKVENPLEEMGNT</sequence>
<dbReference type="CDD" id="cd19589">
    <property type="entry name" value="serpin_tengpin-like"/>
    <property type="match status" value="1"/>
</dbReference>
<protein>
    <submittedName>
        <fullName evidence="4">Serpin B</fullName>
    </submittedName>
</protein>
<dbReference type="InterPro" id="IPR042185">
    <property type="entry name" value="Serpin_sf_2"/>
</dbReference>
<dbReference type="Proteomes" id="UP000199337">
    <property type="component" value="Unassembled WGS sequence"/>
</dbReference>
<dbReference type="PROSITE" id="PS51257">
    <property type="entry name" value="PROKAR_LIPOPROTEIN"/>
    <property type="match status" value="1"/>
</dbReference>
<feature type="signal peptide" evidence="2">
    <location>
        <begin position="1"/>
        <end position="25"/>
    </location>
</feature>
<feature type="domain" description="Serpin" evidence="3">
    <location>
        <begin position="60"/>
        <end position="424"/>
    </location>
</feature>
<dbReference type="PROSITE" id="PS00284">
    <property type="entry name" value="SERPIN"/>
    <property type="match status" value="1"/>
</dbReference>
<gene>
    <name evidence="4" type="ORF">SAMN05660649_04051</name>
</gene>
<dbReference type="GO" id="GO:0005615">
    <property type="term" value="C:extracellular space"/>
    <property type="evidence" value="ECO:0007669"/>
    <property type="project" value="InterPro"/>
</dbReference>
<dbReference type="RefSeq" id="WP_165613622.1">
    <property type="nucleotide sequence ID" value="NZ_FOOX01000018.1"/>
</dbReference>
<dbReference type="GO" id="GO:0004867">
    <property type="term" value="F:serine-type endopeptidase inhibitor activity"/>
    <property type="evidence" value="ECO:0007669"/>
    <property type="project" value="InterPro"/>
</dbReference>
<dbReference type="EMBL" id="FOOX01000018">
    <property type="protein sequence ID" value="SFH14842.1"/>
    <property type="molecule type" value="Genomic_DNA"/>
</dbReference>
<dbReference type="InterPro" id="IPR023796">
    <property type="entry name" value="Serpin_dom"/>
</dbReference>
<dbReference type="PANTHER" id="PTHR11461:SF211">
    <property type="entry name" value="GH10112P-RELATED"/>
    <property type="match status" value="1"/>
</dbReference>
<evidence type="ECO:0000256" key="1">
    <source>
        <dbReference type="RuleBase" id="RU000411"/>
    </source>
</evidence>
<feature type="chain" id="PRO_5011790399" evidence="2">
    <location>
        <begin position="26"/>
        <end position="431"/>
    </location>
</feature>
<dbReference type="InterPro" id="IPR023795">
    <property type="entry name" value="Serpin_CS"/>
</dbReference>
<evidence type="ECO:0000256" key="2">
    <source>
        <dbReference type="SAM" id="SignalP"/>
    </source>
</evidence>
<proteinExistence type="inferred from homology"/>
<dbReference type="STRING" id="341036.SAMN05660649_04051"/>
<dbReference type="PANTHER" id="PTHR11461">
    <property type="entry name" value="SERINE PROTEASE INHIBITOR, SERPIN"/>
    <property type="match status" value="1"/>
</dbReference>
<dbReference type="SMART" id="SM00093">
    <property type="entry name" value="SERPIN"/>
    <property type="match status" value="1"/>
</dbReference>
<dbReference type="Pfam" id="PF00079">
    <property type="entry name" value="Serpin"/>
    <property type="match status" value="1"/>
</dbReference>
<keyword evidence="2" id="KW-0732">Signal</keyword>
<dbReference type="SUPFAM" id="SSF56574">
    <property type="entry name" value="Serpins"/>
    <property type="match status" value="1"/>
</dbReference>
<reference evidence="5" key="1">
    <citation type="submission" date="2016-10" db="EMBL/GenBank/DDBJ databases">
        <authorList>
            <person name="Varghese N."/>
            <person name="Submissions S."/>
        </authorList>
    </citation>
    <scope>NUCLEOTIDE SEQUENCE [LARGE SCALE GENOMIC DNA]</scope>
    <source>
        <strain evidence="5">DSM 17038</strain>
    </source>
</reference>
<evidence type="ECO:0000313" key="4">
    <source>
        <dbReference type="EMBL" id="SFH14842.1"/>
    </source>
</evidence>